<keyword evidence="4" id="KW-1185">Reference proteome</keyword>
<dbReference type="Ensembl" id="ENSPCET00000010807.1">
    <property type="protein sequence ID" value="ENSPCEP00000010459.1"/>
    <property type="gene ID" value="ENSPCEG00000008304.1"/>
</dbReference>
<sequence length="355" mass="40822">MEGGGPTAAKQERAPSGPDSVETRRGSLDEDWLIRVYCPGSQRKHDVQMPEQPYSGVPSMGSSENHWLLKLKCPRSQAECDLQSPEQRSSSFLASSRSPSTFGRSASERKKPCEDWLTQKHFSQVQAVSNEGQDVIAATKSILNRENCFVKEVDKYLKHRDFLELRKKEIQYKKWLERVSEPLLQKIEDKVDSQSSEDIEERKRKQLSLYLNYCNKKGKVALEDFDSSEYNPLFLNTHTSYLQVSTPPLHDPLLKEVQGRFLERGILQQCETGRIYSAKEMNNLHKAKLPLLPLGRQKMGAAEWLKIPLGYIESEARQRKRRRVGRNHNAGNLDFKTWANSPCPPTLWKEEPCIY</sequence>
<reference evidence="3" key="2">
    <citation type="submission" date="2025-09" db="UniProtKB">
        <authorList>
            <consortium name="Ensembl"/>
        </authorList>
    </citation>
    <scope>IDENTIFICATION</scope>
</reference>
<dbReference type="InterPro" id="IPR040046">
    <property type="entry name" value="FAM228"/>
</dbReference>
<dbReference type="PANTHER" id="PTHR28584:SF1">
    <property type="entry name" value="PROTEIN FAM228B"/>
    <property type="match status" value="1"/>
</dbReference>
<organism evidence="3 4">
    <name type="scientific">Pelusios castaneus</name>
    <name type="common">West African mud turtle</name>
    <dbReference type="NCBI Taxonomy" id="367368"/>
    <lineage>
        <taxon>Eukaryota</taxon>
        <taxon>Metazoa</taxon>
        <taxon>Chordata</taxon>
        <taxon>Craniata</taxon>
        <taxon>Vertebrata</taxon>
        <taxon>Euteleostomi</taxon>
        <taxon>Archelosauria</taxon>
        <taxon>Testudinata</taxon>
        <taxon>Testudines</taxon>
        <taxon>Pleurodira</taxon>
        <taxon>Pelomedusidae</taxon>
        <taxon>Pelusios</taxon>
    </lineage>
</organism>
<reference evidence="3" key="1">
    <citation type="submission" date="2025-08" db="UniProtKB">
        <authorList>
            <consortium name="Ensembl"/>
        </authorList>
    </citation>
    <scope>IDENTIFICATION</scope>
</reference>
<evidence type="ECO:0000313" key="4">
    <source>
        <dbReference type="Proteomes" id="UP000694393"/>
    </source>
</evidence>
<evidence type="ECO:0000256" key="2">
    <source>
        <dbReference type="SAM" id="MobiDB-lite"/>
    </source>
</evidence>
<evidence type="ECO:0000256" key="1">
    <source>
        <dbReference type="ARBA" id="ARBA00007753"/>
    </source>
</evidence>
<feature type="region of interest" description="Disordered" evidence="2">
    <location>
        <begin position="1"/>
        <end position="27"/>
    </location>
</feature>
<dbReference type="AlphaFoldDB" id="A0A8C8VIN3"/>
<evidence type="ECO:0000313" key="3">
    <source>
        <dbReference type="Ensembl" id="ENSPCEP00000010459.1"/>
    </source>
</evidence>
<proteinExistence type="inferred from homology"/>
<evidence type="ECO:0008006" key="5">
    <source>
        <dbReference type="Google" id="ProtNLM"/>
    </source>
</evidence>
<dbReference type="Proteomes" id="UP000694393">
    <property type="component" value="Unplaced"/>
</dbReference>
<dbReference type="PANTHER" id="PTHR28584">
    <property type="entry name" value="FAMILY WITH SEQUENCE SIMILARITY 228 MEMBER A"/>
    <property type="match status" value="1"/>
</dbReference>
<protein>
    <recommendedName>
        <fullName evidence="5">Protein FAM228B</fullName>
    </recommendedName>
</protein>
<feature type="region of interest" description="Disordered" evidence="2">
    <location>
        <begin position="84"/>
        <end position="109"/>
    </location>
</feature>
<comment type="similarity">
    <text evidence="1">Belongs to the FAM228 family.</text>
</comment>
<name>A0A8C8VIN3_9SAUR</name>
<feature type="compositionally biased region" description="Low complexity" evidence="2">
    <location>
        <begin position="89"/>
        <end position="100"/>
    </location>
</feature>
<accession>A0A8C8VIN3</accession>